<dbReference type="ExpressionAtlas" id="A0A3L6F019">
    <property type="expression patterns" value="baseline and differential"/>
</dbReference>
<keyword evidence="5" id="KW-0808">Transferase</keyword>
<dbReference type="EMBL" id="NCVQ01000005">
    <property type="protein sequence ID" value="PWZ26450.1"/>
    <property type="molecule type" value="Genomic_DNA"/>
</dbReference>
<dbReference type="Proteomes" id="UP000251960">
    <property type="component" value="Chromosome 4"/>
</dbReference>
<evidence type="ECO:0000256" key="3">
    <source>
        <dbReference type="SAM" id="MobiDB-lite"/>
    </source>
</evidence>
<dbReference type="FunFam" id="3.30.200.20:FF:000099">
    <property type="entry name" value="Serine/threonine-protein kinase BLUS1"/>
    <property type="match status" value="1"/>
</dbReference>
<dbReference type="AlphaFoldDB" id="A0A3L6F019"/>
<feature type="binding site" evidence="2">
    <location>
        <position position="56"/>
    </location>
    <ligand>
        <name>ATP</name>
        <dbReference type="ChEBI" id="CHEBI:30616"/>
    </ligand>
</feature>
<feature type="region of interest" description="Disordered" evidence="3">
    <location>
        <begin position="515"/>
        <end position="536"/>
    </location>
</feature>
<dbReference type="EMBL" id="NCVQ01000005">
    <property type="protein sequence ID" value="PWZ26451.1"/>
    <property type="molecule type" value="Genomic_DNA"/>
</dbReference>
<accession>A0A3L6F2C5</accession>
<dbReference type="Gene3D" id="1.10.510.10">
    <property type="entry name" value="Transferase(Phosphotransferase) domain 1"/>
    <property type="match status" value="1"/>
</dbReference>
<dbReference type="FunFam" id="1.10.510.10:FF:000208">
    <property type="entry name" value="serine/threonine-protein kinase BLUS1 isoform X1"/>
    <property type="match status" value="1"/>
</dbReference>
<keyword evidence="2" id="KW-0547">Nucleotide-binding</keyword>
<dbReference type="CDD" id="cd06610">
    <property type="entry name" value="STKc_OSR1_SPAK"/>
    <property type="match status" value="1"/>
</dbReference>
<evidence type="ECO:0000313" key="6">
    <source>
        <dbReference type="Proteomes" id="UP000251960"/>
    </source>
</evidence>
<dbReference type="InterPro" id="IPR047173">
    <property type="entry name" value="STRAD_A/B-like"/>
</dbReference>
<protein>
    <submittedName>
        <fullName evidence="5">Serine/threonine-protein kinase fray2</fullName>
    </submittedName>
</protein>
<dbReference type="PROSITE" id="PS50011">
    <property type="entry name" value="PROTEIN_KINASE_DOM"/>
    <property type="match status" value="1"/>
</dbReference>
<dbReference type="SMART" id="SM00220">
    <property type="entry name" value="S_TKc"/>
    <property type="match status" value="1"/>
</dbReference>
<gene>
    <name evidence="5" type="ORF">Zm00014a_019107</name>
</gene>
<dbReference type="GO" id="GO:0005524">
    <property type="term" value="F:ATP binding"/>
    <property type="evidence" value="ECO:0007669"/>
    <property type="project" value="UniProtKB-UniRule"/>
</dbReference>
<evidence type="ECO:0000313" key="5">
    <source>
        <dbReference type="EMBL" id="PWZ26451.1"/>
    </source>
</evidence>
<evidence type="ECO:0000256" key="1">
    <source>
        <dbReference type="ARBA" id="ARBA00008874"/>
    </source>
</evidence>
<dbReference type="InterPro" id="IPR017441">
    <property type="entry name" value="Protein_kinase_ATP_BS"/>
</dbReference>
<comment type="caution">
    <text evidence="5">The sequence shown here is derived from an EMBL/GenBank/DDBJ whole genome shotgun (WGS) entry which is preliminary data.</text>
</comment>
<feature type="region of interest" description="Disordered" evidence="3">
    <location>
        <begin position="628"/>
        <end position="652"/>
    </location>
</feature>
<proteinExistence type="inferred from homology"/>
<keyword evidence="2" id="KW-0067">ATP-binding</keyword>
<feature type="compositionally biased region" description="Basic and acidic residues" evidence="3">
    <location>
        <begin position="523"/>
        <end position="533"/>
    </location>
</feature>
<dbReference type="PANTHER" id="PTHR48014">
    <property type="entry name" value="SERINE/THREONINE-PROTEIN KINASE FRAY2"/>
    <property type="match status" value="1"/>
</dbReference>
<feature type="compositionally biased region" description="Polar residues" evidence="3">
    <location>
        <begin position="632"/>
        <end position="643"/>
    </location>
</feature>
<sequence length="672" mass="74620">MTGPNEKAAAGGGGGERRKYPIHVEDYELYEEIGQGVSAIVYRALCKPLDEIVAVKVVDFERTNSDLNNIVREAQTMILIDHPNVVKAHCSFAKDQTLWVVMPYMAGGSCLHIMKSVHPTGFEEPIIATILREVLKGLEYLHHHGSIHRDVKAGNILVDSRGGIKLGDFGVSACLFDSGDRQRARNTFVGTPCWMAPEVMEQLHGYDFRADIWSFGITALELAHGHAPFSKYPPMKVLLMTLQNAPPGLDYERDKKFTRNFKQMVAMCLVKDPSKRPSAKKLLKQPFFKQARSTDFIARKLLEGLPGLGVRYQALKEKDQHLMAQKKMSDGKKEEISQDEYKRGISSWTFDMDDLRSQASLGTECEDSTLCKDSDISFYDLDSLQDQAPEGPHLLRDFSTKYDADIENDMTTKDKSAVSSPDQPASLVRNASMRGMPINGSFRKDNSTESFDLECQEKHLDIVPTSSSPERKFSFSSCSSNGLLLSKESSKQQTSIHNLDKCNGGHLHVSDETFSEAAPKTHKSAEDHDDRSKPPLIRGRFRVIPGHVDSKAQPPGLQKCHSMQTISRLPSLSIPSSAEVASTIIGGSFYMQLYSILQTNMLQRDQILNAMKQVSGCAMASPGVPSMASPCIPSTSRSTSPSGVPSVDRSMLEAAQEREKELLNEVLELQWR</sequence>
<comment type="similarity">
    <text evidence="1">Belongs to the protein kinase superfamily. STE Ser/Thr protein kinase family. STE20 subfamily.</text>
</comment>
<dbReference type="GO" id="GO:0043539">
    <property type="term" value="F:protein serine/threonine kinase activator activity"/>
    <property type="evidence" value="ECO:0007669"/>
    <property type="project" value="InterPro"/>
</dbReference>
<name>A0A3L6F019_MAIZE</name>
<dbReference type="SUPFAM" id="SSF56112">
    <property type="entry name" value="Protein kinase-like (PK-like)"/>
    <property type="match status" value="1"/>
</dbReference>
<keyword evidence="5" id="KW-0418">Kinase</keyword>
<accession>A0A3L6F019</accession>
<organism evidence="5">
    <name type="scientific">Zea mays</name>
    <name type="common">Maize</name>
    <dbReference type="NCBI Taxonomy" id="4577"/>
    <lineage>
        <taxon>Eukaryota</taxon>
        <taxon>Viridiplantae</taxon>
        <taxon>Streptophyta</taxon>
        <taxon>Embryophyta</taxon>
        <taxon>Tracheophyta</taxon>
        <taxon>Spermatophyta</taxon>
        <taxon>Magnoliopsida</taxon>
        <taxon>Liliopsida</taxon>
        <taxon>Poales</taxon>
        <taxon>Poaceae</taxon>
        <taxon>PACMAD clade</taxon>
        <taxon>Panicoideae</taxon>
        <taxon>Andropogonodae</taxon>
        <taxon>Andropogoneae</taxon>
        <taxon>Tripsacinae</taxon>
        <taxon>Zea</taxon>
    </lineage>
</organism>
<feature type="domain" description="Protein kinase" evidence="4">
    <location>
        <begin position="27"/>
        <end position="288"/>
    </location>
</feature>
<dbReference type="Pfam" id="PF00069">
    <property type="entry name" value="Pkinase"/>
    <property type="match status" value="1"/>
</dbReference>
<dbReference type="GO" id="GO:0004672">
    <property type="term" value="F:protein kinase activity"/>
    <property type="evidence" value="ECO:0007669"/>
    <property type="project" value="InterPro"/>
</dbReference>
<dbReference type="PROSITE" id="PS00107">
    <property type="entry name" value="PROTEIN_KINASE_ATP"/>
    <property type="match status" value="1"/>
</dbReference>
<dbReference type="InterPro" id="IPR000719">
    <property type="entry name" value="Prot_kinase_dom"/>
</dbReference>
<evidence type="ECO:0000256" key="2">
    <source>
        <dbReference type="PROSITE-ProRule" id="PRU10141"/>
    </source>
</evidence>
<evidence type="ECO:0000259" key="4">
    <source>
        <dbReference type="PROSITE" id="PS50011"/>
    </source>
</evidence>
<dbReference type="Gene3D" id="3.30.200.20">
    <property type="entry name" value="Phosphorylase Kinase, domain 1"/>
    <property type="match status" value="1"/>
</dbReference>
<dbReference type="InterPro" id="IPR011009">
    <property type="entry name" value="Kinase-like_dom_sf"/>
</dbReference>
<reference evidence="5 6" key="1">
    <citation type="journal article" date="2018" name="Nat. Genet.">
        <title>Extensive intraspecific gene order and gene structural variations between Mo17 and other maize genomes.</title>
        <authorList>
            <person name="Sun S."/>
            <person name="Zhou Y."/>
            <person name="Chen J."/>
            <person name="Shi J."/>
            <person name="Zhao H."/>
            <person name="Zhao H."/>
            <person name="Song W."/>
            <person name="Zhang M."/>
            <person name="Cui Y."/>
            <person name="Dong X."/>
            <person name="Liu H."/>
            <person name="Ma X."/>
            <person name="Jiao Y."/>
            <person name="Wang B."/>
            <person name="Wei X."/>
            <person name="Stein J.C."/>
            <person name="Glaubitz J.C."/>
            <person name="Lu F."/>
            <person name="Yu G."/>
            <person name="Liang C."/>
            <person name="Fengler K."/>
            <person name="Li B."/>
            <person name="Rafalski A."/>
            <person name="Schnable P.S."/>
            <person name="Ware D.H."/>
            <person name="Buckler E.S."/>
            <person name="Lai J."/>
        </authorList>
    </citation>
    <scope>NUCLEOTIDE SEQUENCE [LARGE SCALE GENOMIC DNA]</scope>
    <source>
        <strain evidence="6">cv. Missouri 17</strain>
        <tissue evidence="5">Seedling</tissue>
    </source>
</reference>
<dbReference type="PANTHER" id="PTHR48014:SF24">
    <property type="entry name" value="PROTEIN KINASE SUPERFAMILY PROTEIN"/>
    <property type="match status" value="1"/>
</dbReference>